<dbReference type="Proteomes" id="UP000750711">
    <property type="component" value="Unassembled WGS sequence"/>
</dbReference>
<evidence type="ECO:0000256" key="1">
    <source>
        <dbReference type="SAM" id="MobiDB-lite"/>
    </source>
</evidence>
<evidence type="ECO:0000313" key="3">
    <source>
        <dbReference type="EMBL" id="KAH0566147.1"/>
    </source>
</evidence>
<feature type="region of interest" description="Disordered" evidence="1">
    <location>
        <begin position="180"/>
        <end position="266"/>
    </location>
</feature>
<reference evidence="3" key="1">
    <citation type="submission" date="2021-03" db="EMBL/GenBank/DDBJ databases">
        <title>Comparative genomics and phylogenomic investigation of the class Geoglossomycetes provide insights into ecological specialization and systematics.</title>
        <authorList>
            <person name="Melie T."/>
            <person name="Pirro S."/>
            <person name="Miller A.N."/>
            <person name="Quandt A."/>
        </authorList>
    </citation>
    <scope>NUCLEOTIDE SEQUENCE</scope>
    <source>
        <strain evidence="3">CAQ_001_2017</strain>
    </source>
</reference>
<feature type="compositionally biased region" description="Basic residues" evidence="1">
    <location>
        <begin position="237"/>
        <end position="249"/>
    </location>
</feature>
<feature type="compositionally biased region" description="Low complexity" evidence="1">
    <location>
        <begin position="353"/>
        <end position="367"/>
    </location>
</feature>
<organism evidence="3 4">
    <name type="scientific">Trichoglossum hirsutum</name>
    <dbReference type="NCBI Taxonomy" id="265104"/>
    <lineage>
        <taxon>Eukaryota</taxon>
        <taxon>Fungi</taxon>
        <taxon>Dikarya</taxon>
        <taxon>Ascomycota</taxon>
        <taxon>Pezizomycotina</taxon>
        <taxon>Geoglossomycetes</taxon>
        <taxon>Geoglossales</taxon>
        <taxon>Geoglossaceae</taxon>
        <taxon>Trichoglossum</taxon>
    </lineage>
</organism>
<keyword evidence="4" id="KW-1185">Reference proteome</keyword>
<sequence>MLWATYIRSPPVQHTQSTVAANLTSGIEMTTLVRKPSPHSIGGGPSQPVRRIQASAGTSKRDTILYDAEDLKEFAYIYSHKGFDFDGSGCDQQTSVVDSVSALQRQQQLQQQNGSLLAAGAYSADQTPNSLLPIASHAQYVGADIPKTLNTKQAPVVSQHGTPTLTRYLPSVEESLVSRSIDEANSPIGRDTKEETVYLRPDAEESDTNRTCTSSPQQSASDATESHGSRGSSPIGKYRHCKGRRRRGRFKEWTKPDDNLASPSTSTLSRLFHTRSSLGLEPEDNVVRNPLSAAGSWIVKTGRRILSRSKLSRPSSSSEGSGSGGMEIGGQKDEPNILLPPSPPSSTDTLRQTTTPTNSNPSTDPSSRSPPPPSSTALSSPSSSLTALPHHDLDDRSPSPSLPGTLKPWQCTYCLQQLNGRSAWLDHEESHIRQVCNSEGYDGAMDDGNDDWFYSCGFCSVLLKTWLERGEHIGKHYANGTTMISWNPLASPYPVQRYDFSPVRGFPSCWSWEALLGAQRVGEEGRDVTEGHLEIRHRCRYCNINFPDATTAMRHTEIWHSRPTGFACPSLTAAQTPGIFFEQYDRDHDMCLLCGDLYPLSNWSRRTRHLKKVHGFSRCSQKGGFYREEQFVRHVANVHAVAIELLAAFVEGCKREETPPAWAAVGGRKGVMVI</sequence>
<dbReference type="InterPro" id="IPR013087">
    <property type="entry name" value="Znf_C2H2_type"/>
</dbReference>
<gene>
    <name evidence="3" type="ORF">GP486_000450</name>
</gene>
<feature type="domain" description="C2H2-type" evidence="2">
    <location>
        <begin position="539"/>
        <end position="560"/>
    </location>
</feature>
<evidence type="ECO:0000313" key="4">
    <source>
        <dbReference type="Proteomes" id="UP000750711"/>
    </source>
</evidence>
<proteinExistence type="predicted"/>
<protein>
    <recommendedName>
        <fullName evidence="2">C2H2-type domain-containing protein</fullName>
    </recommendedName>
</protein>
<dbReference type="AlphaFoldDB" id="A0A9P8RTY6"/>
<name>A0A9P8RTY6_9PEZI</name>
<feature type="domain" description="C2H2-type" evidence="2">
    <location>
        <begin position="411"/>
        <end position="431"/>
    </location>
</feature>
<feature type="compositionally biased region" description="Polar residues" evidence="1">
    <location>
        <begin position="209"/>
        <end position="223"/>
    </location>
</feature>
<evidence type="ECO:0000259" key="2">
    <source>
        <dbReference type="PROSITE" id="PS00028"/>
    </source>
</evidence>
<feature type="compositionally biased region" description="Basic and acidic residues" evidence="1">
    <location>
        <begin position="190"/>
        <end position="203"/>
    </location>
</feature>
<dbReference type="EMBL" id="JAGHQM010000031">
    <property type="protein sequence ID" value="KAH0566147.1"/>
    <property type="molecule type" value="Genomic_DNA"/>
</dbReference>
<feature type="compositionally biased region" description="Low complexity" evidence="1">
    <location>
        <begin position="375"/>
        <end position="388"/>
    </location>
</feature>
<dbReference type="PROSITE" id="PS00028">
    <property type="entry name" value="ZINC_FINGER_C2H2_1"/>
    <property type="match status" value="2"/>
</dbReference>
<accession>A0A9P8RTY6</accession>
<dbReference type="SMART" id="SM00355">
    <property type="entry name" value="ZnF_C2H2"/>
    <property type="match status" value="5"/>
</dbReference>
<comment type="caution">
    <text evidence="3">The sequence shown here is derived from an EMBL/GenBank/DDBJ whole genome shotgun (WGS) entry which is preliminary data.</text>
</comment>
<feature type="region of interest" description="Disordered" evidence="1">
    <location>
        <begin position="308"/>
        <end position="402"/>
    </location>
</feature>